<dbReference type="GO" id="GO:0046872">
    <property type="term" value="F:metal ion binding"/>
    <property type="evidence" value="ECO:0007669"/>
    <property type="project" value="UniProtKB-KW"/>
</dbReference>
<dbReference type="InterPro" id="IPR051208">
    <property type="entry name" value="Class-I_Fumarase/Tartrate_DH"/>
</dbReference>
<dbReference type="PANTHER" id="PTHR30389:SF17">
    <property type="entry name" value="L(+)-TARTRATE DEHYDRATASE SUBUNIT ALPHA-RELATED"/>
    <property type="match status" value="1"/>
</dbReference>
<dbReference type="Pfam" id="PF05681">
    <property type="entry name" value="Fumerase"/>
    <property type="match status" value="1"/>
</dbReference>
<keyword evidence="4" id="KW-0408">Iron</keyword>
<keyword evidence="9" id="KW-1185">Reference proteome</keyword>
<keyword evidence="5" id="KW-0411">Iron-sulfur</keyword>
<name>Q0W345_METAR</name>
<dbReference type="eggNOG" id="arCOG04407">
    <property type="taxonomic scope" value="Archaea"/>
</dbReference>
<evidence type="ECO:0000313" key="8">
    <source>
        <dbReference type="EMBL" id="CAJ37198.1"/>
    </source>
</evidence>
<dbReference type="InterPro" id="IPR004646">
    <property type="entry name" value="Fe-S_hydro-lyase_TtdA-typ_cat"/>
</dbReference>
<dbReference type="GeneID" id="5144853"/>
<evidence type="ECO:0000259" key="7">
    <source>
        <dbReference type="Pfam" id="PF05681"/>
    </source>
</evidence>
<evidence type="ECO:0000256" key="6">
    <source>
        <dbReference type="ARBA" id="ARBA00023239"/>
    </source>
</evidence>
<dbReference type="Proteomes" id="UP000000663">
    <property type="component" value="Chromosome"/>
</dbReference>
<evidence type="ECO:0000256" key="2">
    <source>
        <dbReference type="ARBA" id="ARBA00022485"/>
    </source>
</evidence>
<dbReference type="GO" id="GO:0004333">
    <property type="term" value="F:fumarate hydratase activity"/>
    <property type="evidence" value="ECO:0007669"/>
    <property type="project" value="UniProtKB-EC"/>
</dbReference>
<proteinExistence type="inferred from homology"/>
<dbReference type="EC" id="4.2.1.2" evidence="8"/>
<evidence type="ECO:0000256" key="3">
    <source>
        <dbReference type="ARBA" id="ARBA00022723"/>
    </source>
</evidence>
<dbReference type="PANTHER" id="PTHR30389">
    <property type="entry name" value="FUMARATE HYDRATASE-RELATED"/>
    <property type="match status" value="1"/>
</dbReference>
<evidence type="ECO:0000256" key="1">
    <source>
        <dbReference type="ARBA" id="ARBA00008876"/>
    </source>
</evidence>
<evidence type="ECO:0000256" key="5">
    <source>
        <dbReference type="ARBA" id="ARBA00023014"/>
    </source>
</evidence>
<evidence type="ECO:0000313" key="9">
    <source>
        <dbReference type="Proteomes" id="UP000000663"/>
    </source>
</evidence>
<dbReference type="OrthoDB" id="371925at2157"/>
<dbReference type="NCBIfam" id="NF004885">
    <property type="entry name" value="PRK06246.1"/>
    <property type="match status" value="1"/>
</dbReference>
<dbReference type="STRING" id="351160.RCIX2057"/>
<organism evidence="8 9">
    <name type="scientific">Methanocella arvoryzae (strain DSM 22066 / NBRC 105507 / MRE50)</name>
    <dbReference type="NCBI Taxonomy" id="351160"/>
    <lineage>
        <taxon>Archaea</taxon>
        <taxon>Methanobacteriati</taxon>
        <taxon>Methanobacteriota</taxon>
        <taxon>Stenosarchaea group</taxon>
        <taxon>Methanomicrobia</taxon>
        <taxon>Methanocellales</taxon>
        <taxon>Methanocellaceae</taxon>
        <taxon>Methanocella</taxon>
    </lineage>
</organism>
<feature type="domain" description="Fe-S hydro-lyase tartrate dehydratase alpha-type catalytic" evidence="7">
    <location>
        <begin position="9"/>
        <end position="275"/>
    </location>
</feature>
<dbReference type="EMBL" id="AM114193">
    <property type="protein sequence ID" value="CAJ37198.1"/>
    <property type="molecule type" value="Genomic_DNA"/>
</dbReference>
<sequence>MSLERNIEDAAVELIRRAVTRLPAGVIAELERAERTESQDTPKRELRAMIENVREAGRCTLPMCQDTGIPLFFVTVGSFRVKGLEEVLAAAVRKATTEVPLRKNVVHPLTRANTGDNTGTDMPHIAYSFHDAEYMEISYMPKGAGSENMSALAMLNPSQGVQGIRKFVVETIAKAEGKPCPPVIIGVGLGGSSDMCMAMAKRALLRPVGEKNADPEMAKLEAELLELINRTGVGPMGLGGRTTALAVHVEWASCHTASLPVGLNVQCYAARRATIRVYPDGRTEFRGD</sequence>
<dbReference type="RefSeq" id="WP_012035376.1">
    <property type="nucleotide sequence ID" value="NC_009464.1"/>
</dbReference>
<comment type="similarity">
    <text evidence="1">Belongs to the class-I fumarase family.</text>
</comment>
<dbReference type="AlphaFoldDB" id="Q0W345"/>
<accession>Q0W345</accession>
<keyword evidence="2" id="KW-0004">4Fe-4S</keyword>
<dbReference type="KEGG" id="rci:RCIX2057"/>
<dbReference type="NCBIfam" id="TIGR00722">
    <property type="entry name" value="ttdA_fumA_fumB"/>
    <property type="match status" value="1"/>
</dbReference>
<gene>
    <name evidence="8" type="primary">fumA</name>
    <name evidence="8" type="ORF">RCIX2057</name>
</gene>
<reference evidence="8 9" key="1">
    <citation type="journal article" date="2006" name="Science">
        <title>Genome of rice cluster I archaea -- the key methane producers in the rice rhizosphere.</title>
        <authorList>
            <person name="Erkel C."/>
            <person name="Kube M."/>
            <person name="Reinhardt R."/>
            <person name="Liesack W."/>
        </authorList>
    </citation>
    <scope>NUCLEOTIDE SEQUENCE [LARGE SCALE GENOMIC DNA]</scope>
    <source>
        <strain evidence="9">DSM 22066 / NBRC 105507 / MRE50</strain>
    </source>
</reference>
<keyword evidence="3" id="KW-0479">Metal-binding</keyword>
<keyword evidence="6 8" id="KW-0456">Lyase</keyword>
<dbReference type="GO" id="GO:0051539">
    <property type="term" value="F:4 iron, 4 sulfur cluster binding"/>
    <property type="evidence" value="ECO:0007669"/>
    <property type="project" value="UniProtKB-KW"/>
</dbReference>
<protein>
    <submittedName>
        <fullName evidence="8">Fumarate hydratase (Fumarase), alpha subunit</fullName>
        <ecNumber evidence="8">4.2.1.2</ecNumber>
    </submittedName>
</protein>
<evidence type="ECO:0000256" key="4">
    <source>
        <dbReference type="ARBA" id="ARBA00023004"/>
    </source>
</evidence>